<evidence type="ECO:0000313" key="2">
    <source>
        <dbReference type="EMBL" id="QPD06272.1"/>
    </source>
</evidence>
<dbReference type="AlphaFoldDB" id="A0A7S8J0I6"/>
<keyword evidence="1" id="KW-0472">Membrane</keyword>
<evidence type="ECO:0000313" key="3">
    <source>
        <dbReference type="Proteomes" id="UP000593737"/>
    </source>
</evidence>
<sequence>MRFSLVVLVIVITYCSVLVPPAWSQSTPPDIQLTAAAATILYFPFKAAFALGGGIVGGVTYVFSGFCETTAKGIWIPSMYGTYIITPDHLSRDRPIRFFGVEAEIGGMPTTPAAANS</sequence>
<organism evidence="2 3">
    <name type="scientific">Candidatus Nitrospira kreftii</name>
    <dbReference type="NCBI Taxonomy" id="2652173"/>
    <lineage>
        <taxon>Bacteria</taxon>
        <taxon>Pseudomonadati</taxon>
        <taxon>Nitrospirota</taxon>
        <taxon>Nitrospiria</taxon>
        <taxon>Nitrospirales</taxon>
        <taxon>Nitrospiraceae</taxon>
        <taxon>Nitrospira</taxon>
    </lineage>
</organism>
<protein>
    <submittedName>
        <fullName evidence="2">Uncharacterized protein</fullName>
    </submittedName>
</protein>
<keyword evidence="1" id="KW-0812">Transmembrane</keyword>
<reference evidence="2 3" key="1">
    <citation type="journal article" date="2020" name="ISME J.">
        <title>Enrichment and physiological characterization of a novel comammox Nitrospira indicates ammonium inhibition of complete nitrification.</title>
        <authorList>
            <person name="Sakoula D."/>
            <person name="Koch H."/>
            <person name="Frank J."/>
            <person name="Jetten M.S.M."/>
            <person name="van Kessel M.A.H.J."/>
            <person name="Lucker S."/>
        </authorList>
    </citation>
    <scope>NUCLEOTIDE SEQUENCE [LARGE SCALE GENOMIC DNA]</scope>
    <source>
        <strain evidence="2">Comreactor17</strain>
    </source>
</reference>
<dbReference type="KEGG" id="nkf:Nkreftii_004046"/>
<dbReference type="Proteomes" id="UP000593737">
    <property type="component" value="Chromosome"/>
</dbReference>
<name>A0A7S8J0I6_9BACT</name>
<accession>A0A7S8J0I6</accession>
<gene>
    <name evidence="2" type="ORF">Nkreftii_004046</name>
</gene>
<keyword evidence="1" id="KW-1133">Transmembrane helix</keyword>
<evidence type="ECO:0000256" key="1">
    <source>
        <dbReference type="SAM" id="Phobius"/>
    </source>
</evidence>
<feature type="transmembrane region" description="Helical" evidence="1">
    <location>
        <begin position="40"/>
        <end position="63"/>
    </location>
</feature>
<dbReference type="EMBL" id="CP047423">
    <property type="protein sequence ID" value="QPD06272.1"/>
    <property type="molecule type" value="Genomic_DNA"/>
</dbReference>
<proteinExistence type="predicted"/>